<feature type="region of interest" description="Disordered" evidence="1">
    <location>
        <begin position="180"/>
        <end position="205"/>
    </location>
</feature>
<reference evidence="2 3" key="2">
    <citation type="journal article" date="2010" name="Stand. Genomic Sci.">
        <title>Complete genome sequence of Nakamurella multipartita type strain (Y-104).</title>
        <authorList>
            <person name="Tice H."/>
            <person name="Mayilraj S."/>
            <person name="Sims D."/>
            <person name="Lapidus A."/>
            <person name="Nolan M."/>
            <person name="Lucas S."/>
            <person name="Glavina Del Rio T."/>
            <person name="Copeland A."/>
            <person name="Cheng J.F."/>
            <person name="Meincke L."/>
            <person name="Bruce D."/>
            <person name="Goodwin L."/>
            <person name="Pitluck S."/>
            <person name="Ivanova N."/>
            <person name="Mavromatis K."/>
            <person name="Ovchinnikova G."/>
            <person name="Pati A."/>
            <person name="Chen A."/>
            <person name="Palaniappan K."/>
            <person name="Land M."/>
            <person name="Hauser L."/>
            <person name="Chang Y.J."/>
            <person name="Jeffries C.D."/>
            <person name="Detter J.C."/>
            <person name="Brettin T."/>
            <person name="Rohde M."/>
            <person name="Goker M."/>
            <person name="Bristow J."/>
            <person name="Eisen J.A."/>
            <person name="Markowitz V."/>
            <person name="Hugenholtz P."/>
            <person name="Kyrpides N.C."/>
            <person name="Klenk H.P."/>
            <person name="Chen F."/>
        </authorList>
    </citation>
    <scope>NUCLEOTIDE SEQUENCE [LARGE SCALE GENOMIC DNA]</scope>
    <source>
        <strain evidence="3">ATCC 700099 / DSM 44233 / CIP 104796 / JCM 9543 / NBRC 105858 / Y-104</strain>
    </source>
</reference>
<proteinExistence type="predicted"/>
<dbReference type="KEGG" id="nml:Namu_0149"/>
<dbReference type="STRING" id="479431.Namu_0149"/>
<name>C8XIZ5_NAKMY</name>
<dbReference type="eggNOG" id="COG1051">
    <property type="taxonomic scope" value="Bacteria"/>
</dbReference>
<dbReference type="Proteomes" id="UP000002218">
    <property type="component" value="Chromosome"/>
</dbReference>
<dbReference type="RefSeq" id="WP_012814057.1">
    <property type="nucleotide sequence ID" value="NC_013235.1"/>
</dbReference>
<sequence>MEPTSHVSVDVLVLRYDRALRQLRLGLHERTLEPFAGWPALPGVLLLRGERIRDAAARALAKVQLTARGSGQLITFDEPSRDPRGPTLSVATWAVTDDIGTARWSGWDERPPLAFDHDRIVTDCRPLLAGMLWRDPSFTRLLTGAEFPVTDALALHQALTGAAPDRGNLNRTLATIPGLHRTDRQASTGRGRPSTIWAWSPSPTP</sequence>
<gene>
    <name evidence="2" type="ordered locus">Namu_0149</name>
</gene>
<dbReference type="SUPFAM" id="SSF55811">
    <property type="entry name" value="Nudix"/>
    <property type="match status" value="1"/>
</dbReference>
<dbReference type="CDD" id="cd18873">
    <property type="entry name" value="NUDIX_NadM_like"/>
    <property type="match status" value="1"/>
</dbReference>
<evidence type="ECO:0000313" key="2">
    <source>
        <dbReference type="EMBL" id="ACV76582.1"/>
    </source>
</evidence>
<protein>
    <submittedName>
        <fullName evidence="2">NUDIX hydrolase</fullName>
    </submittedName>
</protein>
<keyword evidence="2" id="KW-0378">Hydrolase</keyword>
<dbReference type="EMBL" id="CP001737">
    <property type="protein sequence ID" value="ACV76582.1"/>
    <property type="molecule type" value="Genomic_DNA"/>
</dbReference>
<organism evidence="2 3">
    <name type="scientific">Nakamurella multipartita (strain ATCC 700099 / DSM 44233 / CIP 104796 / JCM 9543 / NBRC 105858 / Y-104)</name>
    <name type="common">Microsphaera multipartita</name>
    <dbReference type="NCBI Taxonomy" id="479431"/>
    <lineage>
        <taxon>Bacteria</taxon>
        <taxon>Bacillati</taxon>
        <taxon>Actinomycetota</taxon>
        <taxon>Actinomycetes</taxon>
        <taxon>Nakamurellales</taxon>
        <taxon>Nakamurellaceae</taxon>
        <taxon>Nakamurella</taxon>
    </lineage>
</organism>
<evidence type="ECO:0000256" key="1">
    <source>
        <dbReference type="SAM" id="MobiDB-lite"/>
    </source>
</evidence>
<dbReference type="AlphaFoldDB" id="C8XIZ5"/>
<dbReference type="InterPro" id="IPR015797">
    <property type="entry name" value="NUDIX_hydrolase-like_dom_sf"/>
</dbReference>
<dbReference type="InParanoid" id="C8XIZ5"/>
<dbReference type="GO" id="GO:0016787">
    <property type="term" value="F:hydrolase activity"/>
    <property type="evidence" value="ECO:0007669"/>
    <property type="project" value="UniProtKB-KW"/>
</dbReference>
<dbReference type="HOGENOM" id="CLU_037162_3_4_11"/>
<dbReference type="Gene3D" id="3.90.79.10">
    <property type="entry name" value="Nucleoside Triphosphate Pyrophosphohydrolase"/>
    <property type="match status" value="1"/>
</dbReference>
<reference evidence="3" key="1">
    <citation type="submission" date="2009-09" db="EMBL/GenBank/DDBJ databases">
        <title>The complete genome of Nakamurella multipartita DSM 44233.</title>
        <authorList>
            <consortium name="US DOE Joint Genome Institute (JGI-PGF)"/>
            <person name="Lucas S."/>
            <person name="Copeland A."/>
            <person name="Lapidus A."/>
            <person name="Glavina del Rio T."/>
            <person name="Dalin E."/>
            <person name="Tice H."/>
            <person name="Bruce D."/>
            <person name="Goodwin L."/>
            <person name="Pitluck S."/>
            <person name="Kyrpides N."/>
            <person name="Mavromatis K."/>
            <person name="Ivanova N."/>
            <person name="Ovchinnikova G."/>
            <person name="Sims D."/>
            <person name="Meincke L."/>
            <person name="Brettin T."/>
            <person name="Detter J.C."/>
            <person name="Han C."/>
            <person name="Larimer F."/>
            <person name="Land M."/>
            <person name="Hauser L."/>
            <person name="Markowitz V."/>
            <person name="Cheng J.-F."/>
            <person name="Hugenholtz P."/>
            <person name="Woyke T."/>
            <person name="Wu D."/>
            <person name="Klenk H.-P."/>
            <person name="Eisen J.A."/>
        </authorList>
    </citation>
    <scope>NUCLEOTIDE SEQUENCE [LARGE SCALE GENOMIC DNA]</scope>
    <source>
        <strain evidence="3">ATCC 700099 / DSM 44233 / CIP 104796 / JCM 9543 / NBRC 105858 / Y-104</strain>
    </source>
</reference>
<accession>C8XIZ5</accession>
<evidence type="ECO:0000313" key="3">
    <source>
        <dbReference type="Proteomes" id="UP000002218"/>
    </source>
</evidence>
<keyword evidence="3" id="KW-1185">Reference proteome</keyword>